<evidence type="ECO:0000256" key="9">
    <source>
        <dbReference type="ARBA" id="ARBA00023027"/>
    </source>
</evidence>
<dbReference type="Proteomes" id="UP000642920">
    <property type="component" value="Unassembled WGS sequence"/>
</dbReference>
<dbReference type="InterPro" id="IPR004099">
    <property type="entry name" value="Pyr_nucl-diS_OxRdtase_dimer"/>
</dbReference>
<feature type="binding site" evidence="14">
    <location>
        <position position="270"/>
    </location>
    <ligand>
        <name>NAD(+)</name>
        <dbReference type="ChEBI" id="CHEBI:57540"/>
    </ligand>
</feature>
<dbReference type="GO" id="GO:0050660">
    <property type="term" value="F:flavin adenine dinucleotide binding"/>
    <property type="evidence" value="ECO:0007669"/>
    <property type="project" value="InterPro"/>
</dbReference>
<dbReference type="SUPFAM" id="SSF51905">
    <property type="entry name" value="FAD/NAD(P)-binding domain"/>
    <property type="match status" value="1"/>
</dbReference>
<dbReference type="EMBL" id="JAERQG010000001">
    <property type="protein sequence ID" value="MBL0764514.1"/>
    <property type="molecule type" value="Genomic_DNA"/>
</dbReference>
<evidence type="ECO:0000313" key="19">
    <source>
        <dbReference type="EMBL" id="MBL0764514.1"/>
    </source>
</evidence>
<organism evidence="19 20">
    <name type="scientific">Marivirga atlantica</name>
    <dbReference type="NCBI Taxonomy" id="1548457"/>
    <lineage>
        <taxon>Bacteria</taxon>
        <taxon>Pseudomonadati</taxon>
        <taxon>Bacteroidota</taxon>
        <taxon>Cytophagia</taxon>
        <taxon>Cytophagales</taxon>
        <taxon>Marivirgaceae</taxon>
        <taxon>Marivirga</taxon>
    </lineage>
</organism>
<evidence type="ECO:0000256" key="16">
    <source>
        <dbReference type="RuleBase" id="RU003692"/>
    </source>
</evidence>
<dbReference type="Gene3D" id="3.30.390.30">
    <property type="match status" value="1"/>
</dbReference>
<dbReference type="InterPro" id="IPR006258">
    <property type="entry name" value="Lipoamide_DH"/>
</dbReference>
<dbReference type="InterPro" id="IPR016156">
    <property type="entry name" value="FAD/NAD-linked_Rdtase_dimer_sf"/>
</dbReference>
<dbReference type="PRINTS" id="PR00411">
    <property type="entry name" value="PNDRDTASEI"/>
</dbReference>
<dbReference type="SUPFAM" id="SSF55424">
    <property type="entry name" value="FAD/NAD-linked reductases, dimerisation (C-terminal) domain"/>
    <property type="match status" value="1"/>
</dbReference>
<dbReference type="InterPro" id="IPR012999">
    <property type="entry name" value="Pyr_OxRdtase_I_AS"/>
</dbReference>
<evidence type="ECO:0000256" key="10">
    <source>
        <dbReference type="ARBA" id="ARBA00023157"/>
    </source>
</evidence>
<evidence type="ECO:0000256" key="5">
    <source>
        <dbReference type="ARBA" id="ARBA00022490"/>
    </source>
</evidence>
<dbReference type="PANTHER" id="PTHR22912">
    <property type="entry name" value="DISULFIDE OXIDOREDUCTASE"/>
    <property type="match status" value="1"/>
</dbReference>
<dbReference type="InterPro" id="IPR023753">
    <property type="entry name" value="FAD/NAD-binding_dom"/>
</dbReference>
<feature type="disulfide bond" description="Redox-active" evidence="15">
    <location>
        <begin position="42"/>
        <end position="47"/>
    </location>
</feature>
<comment type="catalytic activity">
    <reaction evidence="12 16">
        <text>N(6)-[(R)-dihydrolipoyl]-L-lysyl-[protein] + NAD(+) = N(6)-[(R)-lipoyl]-L-lysyl-[protein] + NADH + H(+)</text>
        <dbReference type="Rhea" id="RHEA:15045"/>
        <dbReference type="Rhea" id="RHEA-COMP:10474"/>
        <dbReference type="Rhea" id="RHEA-COMP:10475"/>
        <dbReference type="ChEBI" id="CHEBI:15378"/>
        <dbReference type="ChEBI" id="CHEBI:57540"/>
        <dbReference type="ChEBI" id="CHEBI:57945"/>
        <dbReference type="ChEBI" id="CHEBI:83099"/>
        <dbReference type="ChEBI" id="CHEBI:83100"/>
        <dbReference type="EC" id="1.8.1.4"/>
    </reaction>
</comment>
<dbReference type="GO" id="GO:0005737">
    <property type="term" value="C:cytoplasm"/>
    <property type="evidence" value="ECO:0007669"/>
    <property type="project" value="UniProtKB-SubCell"/>
</dbReference>
<keyword evidence="9 14" id="KW-0520">NAD</keyword>
<comment type="subcellular location">
    <subcellularLocation>
        <location evidence="1">Cytoplasm</location>
    </subcellularLocation>
</comment>
<sequence length="464" mass="49636">MASKYDIIVVGSGPGGYVAAIRASQLGKKVAIVEKESLGGICLNWGCIPTKALLKSANVFEYINHAKDYGIDVKDASVDFPAMIKRSRGVAEGMSKGVQFLMKKNKIDVIMGYGKLKKGKKVEVEDKDGKKTEYSAESIILATGGRARELPNLPIDGKKIIEYRKGMSLEKQPKSMVVVGSGAIGVEFAYLYNSIGTEVTIVEYMDRIVPVEDEEVSKALEKTYKKAGINIMTSAEVTQVDTKGKNCKVTVKTKKGEEKLEAEIVLSAVGVATNLEGIGLEDAGVATEKGKVLVDDYYKTNVDGVYAIGDIVHGPALAHVASAEGIICVEKIAGEKPEPLDYKNIPGCTYCSPEIASVGFTEKQAKEAGYDLKVGKFPFSASGKASAAGAKDGFVKLIFDAKYGELLGAHMIGANVTEMIAEIVAIRKLETTGHELIKTVHPHPTMSEAVMEAAAAAYDEVIHL</sequence>
<feature type="active site" description="Proton acceptor" evidence="13">
    <location>
        <position position="443"/>
    </location>
</feature>
<proteinExistence type="inferred from homology"/>
<keyword evidence="7 14" id="KW-0274">FAD</keyword>
<feature type="binding site" evidence="14">
    <location>
        <position position="51"/>
    </location>
    <ligand>
        <name>FAD</name>
        <dbReference type="ChEBI" id="CHEBI:57692"/>
    </ligand>
</feature>
<dbReference type="EC" id="1.8.1.4" evidence="3 16"/>
<feature type="domain" description="FAD/NAD(P)-binding" evidence="18">
    <location>
        <begin position="5"/>
        <end position="325"/>
    </location>
</feature>
<feature type="binding site" evidence="14">
    <location>
        <begin position="180"/>
        <end position="187"/>
    </location>
    <ligand>
        <name>NAD(+)</name>
        <dbReference type="ChEBI" id="CHEBI:57540"/>
    </ligand>
</feature>
<keyword evidence="14" id="KW-0547">Nucleotide-binding</keyword>
<keyword evidence="6 16" id="KW-0285">Flavoprotein</keyword>
<comment type="caution">
    <text evidence="19">The sequence shown here is derived from an EMBL/GenBank/DDBJ whole genome shotgun (WGS) entry which is preliminary data.</text>
</comment>
<dbReference type="RefSeq" id="WP_201918154.1">
    <property type="nucleotide sequence ID" value="NZ_JAERQG010000001.1"/>
</dbReference>
<evidence type="ECO:0000256" key="6">
    <source>
        <dbReference type="ARBA" id="ARBA00022630"/>
    </source>
</evidence>
<feature type="binding site" evidence="14">
    <location>
        <position position="114"/>
    </location>
    <ligand>
        <name>FAD</name>
        <dbReference type="ChEBI" id="CHEBI:57692"/>
    </ligand>
</feature>
<dbReference type="InterPro" id="IPR001100">
    <property type="entry name" value="Pyr_nuc-diS_OxRdtase"/>
</dbReference>
<evidence type="ECO:0000259" key="18">
    <source>
        <dbReference type="Pfam" id="PF07992"/>
    </source>
</evidence>
<dbReference type="Pfam" id="PF02852">
    <property type="entry name" value="Pyr_redox_dim"/>
    <property type="match status" value="1"/>
</dbReference>
<dbReference type="GO" id="GO:0006103">
    <property type="term" value="P:2-oxoglutarate metabolic process"/>
    <property type="evidence" value="ECO:0007669"/>
    <property type="project" value="TreeGrafter"/>
</dbReference>
<keyword evidence="8 16" id="KW-0560">Oxidoreductase</keyword>
<dbReference type="GO" id="GO:0004148">
    <property type="term" value="F:dihydrolipoyl dehydrogenase (NADH) activity"/>
    <property type="evidence" value="ECO:0007669"/>
    <property type="project" value="UniProtKB-EC"/>
</dbReference>
<protein>
    <recommendedName>
        <fullName evidence="4 16">Dihydrolipoyl dehydrogenase</fullName>
        <ecNumber evidence="3 16">1.8.1.4</ecNumber>
    </recommendedName>
</protein>
<dbReference type="FunFam" id="3.30.390.30:FF:000001">
    <property type="entry name" value="Dihydrolipoyl dehydrogenase"/>
    <property type="match status" value="1"/>
</dbReference>
<evidence type="ECO:0000256" key="11">
    <source>
        <dbReference type="ARBA" id="ARBA00023284"/>
    </source>
</evidence>
<feature type="binding site" evidence="14">
    <location>
        <position position="310"/>
    </location>
    <ligand>
        <name>FAD</name>
        <dbReference type="ChEBI" id="CHEBI:57692"/>
    </ligand>
</feature>
<dbReference type="InterPro" id="IPR050151">
    <property type="entry name" value="Class-I_Pyr_Nuc-Dis_Oxidored"/>
</dbReference>
<evidence type="ECO:0000256" key="12">
    <source>
        <dbReference type="ARBA" id="ARBA00049187"/>
    </source>
</evidence>
<keyword evidence="10" id="KW-1015">Disulfide bond</keyword>
<evidence type="ECO:0000256" key="4">
    <source>
        <dbReference type="ARBA" id="ARBA00016961"/>
    </source>
</evidence>
<dbReference type="AlphaFoldDB" id="A0A937AF93"/>
<comment type="miscellaneous">
    <text evidence="16">The active site is a redox-active disulfide bond.</text>
</comment>
<keyword evidence="5" id="KW-0963">Cytoplasm</keyword>
<evidence type="ECO:0000256" key="3">
    <source>
        <dbReference type="ARBA" id="ARBA00012608"/>
    </source>
</evidence>
<name>A0A937AF93_9BACT</name>
<evidence type="ECO:0000313" key="20">
    <source>
        <dbReference type="Proteomes" id="UP000642920"/>
    </source>
</evidence>
<evidence type="ECO:0000256" key="2">
    <source>
        <dbReference type="ARBA" id="ARBA00007532"/>
    </source>
</evidence>
<dbReference type="Pfam" id="PF07992">
    <property type="entry name" value="Pyr_redox_2"/>
    <property type="match status" value="1"/>
</dbReference>
<keyword evidence="11 16" id="KW-0676">Redox-active center</keyword>
<evidence type="ECO:0000256" key="8">
    <source>
        <dbReference type="ARBA" id="ARBA00023002"/>
    </source>
</evidence>
<dbReference type="NCBIfam" id="TIGR01350">
    <property type="entry name" value="lipoamide_DH"/>
    <property type="match status" value="1"/>
</dbReference>
<gene>
    <name evidence="19" type="primary">lpdA</name>
    <name evidence="19" type="ORF">JKP34_04565</name>
</gene>
<dbReference type="PIRSF" id="PIRSF000350">
    <property type="entry name" value="Mercury_reductase_MerA"/>
    <property type="match status" value="1"/>
</dbReference>
<dbReference type="PROSITE" id="PS00076">
    <property type="entry name" value="PYRIDINE_REDOX_1"/>
    <property type="match status" value="1"/>
</dbReference>
<comment type="similarity">
    <text evidence="2 16">Belongs to the class-I pyridine nucleotide-disulfide oxidoreductase family.</text>
</comment>
<evidence type="ECO:0000259" key="17">
    <source>
        <dbReference type="Pfam" id="PF02852"/>
    </source>
</evidence>
<evidence type="ECO:0000256" key="13">
    <source>
        <dbReference type="PIRSR" id="PIRSR000350-2"/>
    </source>
</evidence>
<keyword evidence="20" id="KW-1185">Reference proteome</keyword>
<dbReference type="PRINTS" id="PR00368">
    <property type="entry name" value="FADPNR"/>
</dbReference>
<dbReference type="Gene3D" id="3.50.50.60">
    <property type="entry name" value="FAD/NAD(P)-binding domain"/>
    <property type="match status" value="2"/>
</dbReference>
<evidence type="ECO:0000256" key="15">
    <source>
        <dbReference type="PIRSR" id="PIRSR000350-4"/>
    </source>
</evidence>
<accession>A0A937AF93</accession>
<evidence type="ECO:0000256" key="1">
    <source>
        <dbReference type="ARBA" id="ARBA00004496"/>
    </source>
</evidence>
<evidence type="ECO:0000256" key="14">
    <source>
        <dbReference type="PIRSR" id="PIRSR000350-3"/>
    </source>
</evidence>
<reference evidence="19" key="1">
    <citation type="submission" date="2021-01" db="EMBL/GenBank/DDBJ databases">
        <title>Marivirga sp. nov., isolated from intertidal surface sediments.</title>
        <authorList>
            <person name="Zhang M."/>
        </authorList>
    </citation>
    <scope>NUCLEOTIDE SEQUENCE</scope>
    <source>
        <strain evidence="19">SM1354</strain>
    </source>
</reference>
<dbReference type="InterPro" id="IPR036188">
    <property type="entry name" value="FAD/NAD-bd_sf"/>
</dbReference>
<feature type="binding site" evidence="14">
    <location>
        <position position="203"/>
    </location>
    <ligand>
        <name>NAD(+)</name>
        <dbReference type="ChEBI" id="CHEBI:57540"/>
    </ligand>
</feature>
<feature type="domain" description="Pyridine nucleotide-disulphide oxidoreductase dimerisation" evidence="17">
    <location>
        <begin position="345"/>
        <end position="454"/>
    </location>
</feature>
<comment type="cofactor">
    <cofactor evidence="14 16">
        <name>FAD</name>
        <dbReference type="ChEBI" id="CHEBI:57692"/>
    </cofactor>
    <text evidence="14 16">Binds 1 FAD per subunit.</text>
</comment>
<dbReference type="PANTHER" id="PTHR22912:SF217">
    <property type="entry name" value="DIHYDROLIPOYL DEHYDROGENASE"/>
    <property type="match status" value="1"/>
</dbReference>
<evidence type="ECO:0000256" key="7">
    <source>
        <dbReference type="ARBA" id="ARBA00022827"/>
    </source>
</evidence>